<keyword evidence="1" id="KW-0479">Metal-binding</keyword>
<sequence length="867" mass="97345">MAAVPPPETALSSAADGSDDEDGDQCRICRFPAEADRPLRRPCACSGSIRFVHDDCLLRWLATSRQSRCEVCSREITISPLYAPNAPARLPLSEFMLGLANKVMGWVIVLLSLRLSATSFFADGFYRFRFMPSVDTIFACVSIRRAFVRDLGHFRQLNGLARIGADAVAPFALWVARLETHLQNRFGGLDSLQVLALHTVEASLMVVIVDIGIAFMFGFVPFTLGRIILWCVSCFNFGNVDDVNSYASTAYILLIGYGFIFSLGVTFGGMHTFHQYSRGERLLIAIFFKILADGTCWLLSPFRWLHRIHVMIRKTFSLCQMFFRGIANLITFANFSLNVINMIIVFPLLFGWSLDICTSKMFGATIHQRFKLLWASSFSSITLHWLTGCIFLILRSKLSSLLRPILRPGVSIPFFHLAEEHNVKPCMREPFYIISFKKLPRLFVGIINVGMVFLVPVQIAGGLAPKLFPLDIIYFDPPTKGTSFWQAPRTYAELLSGIVLLRFLICNTLKYLQPRKLVEKILRNWFATTGQALGLLDLLIVQPDGASGHEVSNSVAPNDQYGSTYEAMANRRSVAVRMTLLVVLAWLTVVILNTVVLIFPISVGRALLLAIPQLPVAGGLKSNDLFAFAVGFCTISTIIAASRDSFVYMTSGRTCILASVICKWGITALKSSPLLFIWIVIIPILIGLLVDFLLISPFKFLVDFLVMSPFIVPSDDIPVLDFFSIWFLGMLLLKFWTNLAHWTRDAPFLAHFIDGRWDWKLTRAKDDGFAGLRAKWVLQDILMPITMKLVIVLCVPYVLAKGLFPRFGYSAAVNSTVYHFAWLGSLALYALCYLAKVFWGVLVKLHDSIRDERYIIGQRLQDYTDNS</sequence>
<protein>
    <recommendedName>
        <fullName evidence="6">RING-CH-type domain-containing protein</fullName>
    </recommendedName>
</protein>
<feature type="transmembrane region" description="Helical" evidence="5">
    <location>
        <begin position="717"/>
        <end position="736"/>
    </location>
</feature>
<dbReference type="PROSITE" id="PS51292">
    <property type="entry name" value="ZF_RING_CH"/>
    <property type="match status" value="1"/>
</dbReference>
<dbReference type="PANTHER" id="PTHR13145:SF2">
    <property type="entry name" value="RING-CH-TYPE DOMAIN-CONTAINING PROTEIN"/>
    <property type="match status" value="1"/>
</dbReference>
<feature type="transmembrane region" description="Helical" evidence="5">
    <location>
        <begin position="578"/>
        <end position="603"/>
    </location>
</feature>
<keyword evidence="5" id="KW-0812">Transmembrane</keyword>
<keyword evidence="3" id="KW-0862">Zinc</keyword>
<evidence type="ECO:0000313" key="7">
    <source>
        <dbReference type="EMBL" id="VAI76989.1"/>
    </source>
</evidence>
<feature type="transmembrane region" description="Helical" evidence="5">
    <location>
        <begin position="623"/>
        <end position="641"/>
    </location>
</feature>
<feature type="domain" description="RING-CH-type" evidence="6">
    <location>
        <begin position="18"/>
        <end position="79"/>
    </location>
</feature>
<feature type="region of interest" description="Disordered" evidence="4">
    <location>
        <begin position="1"/>
        <end position="23"/>
    </location>
</feature>
<keyword evidence="2" id="KW-0863">Zinc-finger</keyword>
<dbReference type="Gramene" id="TRITD7Av1G182030.7">
    <property type="protein sequence ID" value="TRITD7Av1G182030.7"/>
    <property type="gene ID" value="TRITD7Av1G182030"/>
</dbReference>
<dbReference type="GO" id="GO:0008270">
    <property type="term" value="F:zinc ion binding"/>
    <property type="evidence" value="ECO:0007669"/>
    <property type="project" value="UniProtKB-KW"/>
</dbReference>
<keyword evidence="8" id="KW-1185">Reference proteome</keyword>
<evidence type="ECO:0000259" key="6">
    <source>
        <dbReference type="PROSITE" id="PS51292"/>
    </source>
</evidence>
<feature type="transmembrane region" description="Helical" evidence="5">
    <location>
        <begin position="282"/>
        <end position="305"/>
    </location>
</feature>
<evidence type="ECO:0000256" key="4">
    <source>
        <dbReference type="SAM" id="MobiDB-lite"/>
    </source>
</evidence>
<proteinExistence type="predicted"/>
<dbReference type="InterPro" id="IPR013083">
    <property type="entry name" value="Znf_RING/FYVE/PHD"/>
</dbReference>
<dbReference type="InterPro" id="IPR056521">
    <property type="entry name" value="MARCHF6-like_C"/>
</dbReference>
<dbReference type="AlphaFoldDB" id="A0A9R0ZFL3"/>
<reference evidence="7 8" key="1">
    <citation type="submission" date="2017-09" db="EMBL/GenBank/DDBJ databases">
        <authorList>
            <consortium name="International Durum Wheat Genome Sequencing Consortium (IDWGSC)"/>
            <person name="Milanesi L."/>
        </authorList>
    </citation>
    <scope>NUCLEOTIDE SEQUENCE [LARGE SCALE GENOMIC DNA]</scope>
    <source>
        <strain evidence="8">cv. Svevo</strain>
    </source>
</reference>
<dbReference type="InterPro" id="IPR011016">
    <property type="entry name" value="Znf_RING-CH"/>
</dbReference>
<feature type="transmembrane region" description="Helical" evidence="5">
    <location>
        <begin position="494"/>
        <end position="512"/>
    </location>
</feature>
<feature type="transmembrane region" description="Helical" evidence="5">
    <location>
        <begin position="674"/>
        <end position="697"/>
    </location>
</feature>
<dbReference type="SUPFAM" id="SSF57850">
    <property type="entry name" value="RING/U-box"/>
    <property type="match status" value="1"/>
</dbReference>
<feature type="transmembrane region" description="Helical" evidence="5">
    <location>
        <begin position="250"/>
        <end position="270"/>
    </location>
</feature>
<accession>A0A9R0ZFL3</accession>
<evidence type="ECO:0000256" key="1">
    <source>
        <dbReference type="ARBA" id="ARBA00022723"/>
    </source>
</evidence>
<feature type="transmembrane region" description="Helical" evidence="5">
    <location>
        <begin position="442"/>
        <end position="461"/>
    </location>
</feature>
<dbReference type="Pfam" id="PF23113">
    <property type="entry name" value="MARCHF6_C"/>
    <property type="match status" value="1"/>
</dbReference>
<name>A0A9R0ZFL3_TRITD</name>
<keyword evidence="5" id="KW-0472">Membrane</keyword>
<dbReference type="Gene3D" id="3.30.40.10">
    <property type="entry name" value="Zinc/RING finger domain, C3HC4 (zinc finger)"/>
    <property type="match status" value="1"/>
</dbReference>
<dbReference type="Proteomes" id="UP000324705">
    <property type="component" value="Chromosome 7A"/>
</dbReference>
<dbReference type="GO" id="GO:0036503">
    <property type="term" value="P:ERAD pathway"/>
    <property type="evidence" value="ECO:0007669"/>
    <property type="project" value="TreeGrafter"/>
</dbReference>
<feature type="transmembrane region" description="Helical" evidence="5">
    <location>
        <begin position="372"/>
        <end position="394"/>
    </location>
</feature>
<keyword evidence="5" id="KW-1133">Transmembrane helix</keyword>
<evidence type="ECO:0000313" key="8">
    <source>
        <dbReference type="Proteomes" id="UP000324705"/>
    </source>
</evidence>
<organism evidence="7 8">
    <name type="scientific">Triticum turgidum subsp. durum</name>
    <name type="common">Durum wheat</name>
    <name type="synonym">Triticum durum</name>
    <dbReference type="NCBI Taxonomy" id="4567"/>
    <lineage>
        <taxon>Eukaryota</taxon>
        <taxon>Viridiplantae</taxon>
        <taxon>Streptophyta</taxon>
        <taxon>Embryophyta</taxon>
        <taxon>Tracheophyta</taxon>
        <taxon>Spermatophyta</taxon>
        <taxon>Magnoliopsida</taxon>
        <taxon>Liliopsida</taxon>
        <taxon>Poales</taxon>
        <taxon>Poaceae</taxon>
        <taxon>BOP clade</taxon>
        <taxon>Pooideae</taxon>
        <taxon>Triticodae</taxon>
        <taxon>Triticeae</taxon>
        <taxon>Triticinae</taxon>
        <taxon>Triticum</taxon>
    </lineage>
</organism>
<evidence type="ECO:0000256" key="3">
    <source>
        <dbReference type="ARBA" id="ARBA00022833"/>
    </source>
</evidence>
<gene>
    <name evidence="7" type="ORF">TRITD_7Av1G182030</name>
</gene>
<dbReference type="EMBL" id="LT934123">
    <property type="protein sequence ID" value="VAI76989.1"/>
    <property type="molecule type" value="Genomic_DNA"/>
</dbReference>
<dbReference type="SMART" id="SM00744">
    <property type="entry name" value="RINGv"/>
    <property type="match status" value="1"/>
</dbReference>
<dbReference type="CDD" id="cd16702">
    <property type="entry name" value="RING_CH-C4HC3_MARCH6"/>
    <property type="match status" value="1"/>
</dbReference>
<feature type="transmembrane region" description="Helical" evidence="5">
    <location>
        <begin position="781"/>
        <end position="800"/>
    </location>
</feature>
<dbReference type="GO" id="GO:0005789">
    <property type="term" value="C:endoplasmic reticulum membrane"/>
    <property type="evidence" value="ECO:0007669"/>
    <property type="project" value="TreeGrafter"/>
</dbReference>
<dbReference type="Pfam" id="PF12906">
    <property type="entry name" value="RINGv"/>
    <property type="match status" value="1"/>
</dbReference>
<evidence type="ECO:0000256" key="2">
    <source>
        <dbReference type="ARBA" id="ARBA00022771"/>
    </source>
</evidence>
<feature type="transmembrane region" description="Helical" evidence="5">
    <location>
        <begin position="326"/>
        <end position="352"/>
    </location>
</feature>
<feature type="transmembrane region" description="Helical" evidence="5">
    <location>
        <begin position="204"/>
        <end position="229"/>
    </location>
</feature>
<evidence type="ECO:0000256" key="5">
    <source>
        <dbReference type="SAM" id="Phobius"/>
    </source>
</evidence>
<feature type="transmembrane region" description="Helical" evidence="5">
    <location>
        <begin position="820"/>
        <end position="843"/>
    </location>
</feature>
<dbReference type="PANTHER" id="PTHR13145">
    <property type="entry name" value="SSM4 PROTEIN"/>
    <property type="match status" value="1"/>
</dbReference>